<dbReference type="Pfam" id="PF00664">
    <property type="entry name" value="ABC_membrane"/>
    <property type="match status" value="1"/>
</dbReference>
<dbReference type="PANTHER" id="PTHR43394:SF1">
    <property type="entry name" value="ATP-BINDING CASSETTE SUB-FAMILY B MEMBER 10, MITOCHONDRIAL"/>
    <property type="match status" value="1"/>
</dbReference>
<evidence type="ECO:0000259" key="8">
    <source>
        <dbReference type="PROSITE" id="PS50893"/>
    </source>
</evidence>
<evidence type="ECO:0000256" key="2">
    <source>
        <dbReference type="ARBA" id="ARBA00022692"/>
    </source>
</evidence>
<dbReference type="OrthoDB" id="95687at2"/>
<evidence type="ECO:0000256" key="4">
    <source>
        <dbReference type="ARBA" id="ARBA00022840"/>
    </source>
</evidence>
<sequence>MLKRLYKMIPWLVLALIISAISATFDGWVNIKIMGILDDALAGNITMIKSKSVTVLLFAALLVPLGILVAMSNNYFKKKTNLLLKKYYLSKTFQKDIAEFHKENNGKYISALTNDYSTLEANLITGIYSVSNGIINFLVGIWVISSVDIRMLLVGLIIIGINLIVSIVTAKPIQKAYKERSDMFSEYTSYIKEVLSAFHIVKNYNLKEKVTKDYYEKSESIQQKGFFIERMLSFINSFQNFLMQGSFYGVLCIIGYFTLIGKITPGGLLLVVTGIERMAWPLFEVSEIFPKLFSSKDLIQKIEKTLENENTYEETVDIRSFNDKIEFKDVEFHYENNEQIILSDINLTFKKNGKYLIVGPSGGGKSTLLKLLRKYFNPTKGQITIDGHDLKDIKKEQYFSLVANIEQQVFIFEDTVKNNLTLYKEYTDEDINEAIDASGLREFVNNLPEGLDTVIYDNGKNISGGERSRLVIARALLSKASILFMDEAFASLDMERAREIEKTILALKNITVINVSHVIFRNTRDLYDRVLTVKKNIS</sequence>
<dbReference type="InterPro" id="IPR011527">
    <property type="entry name" value="ABC1_TM_dom"/>
</dbReference>
<feature type="transmembrane region" description="Helical" evidence="7">
    <location>
        <begin position="12"/>
        <end position="33"/>
    </location>
</feature>
<reference evidence="10 11" key="1">
    <citation type="submission" date="2016-10" db="EMBL/GenBank/DDBJ databases">
        <authorList>
            <person name="de Groot N.N."/>
        </authorList>
    </citation>
    <scope>NUCLEOTIDE SEQUENCE [LARGE SCALE GENOMIC DNA]</scope>
    <source>
        <strain evidence="10 11">DSM 1283</strain>
    </source>
</reference>
<dbReference type="GO" id="GO:0005524">
    <property type="term" value="F:ATP binding"/>
    <property type="evidence" value="ECO:0007669"/>
    <property type="project" value="UniProtKB-KW"/>
</dbReference>
<keyword evidence="4 10" id="KW-0067">ATP-binding</keyword>
<evidence type="ECO:0000256" key="3">
    <source>
        <dbReference type="ARBA" id="ARBA00022741"/>
    </source>
</evidence>
<feature type="domain" description="ABC transporter" evidence="8">
    <location>
        <begin position="325"/>
        <end position="537"/>
    </location>
</feature>
<dbReference type="Gene3D" id="1.20.1560.10">
    <property type="entry name" value="ABC transporter type 1, transmembrane domain"/>
    <property type="match status" value="1"/>
</dbReference>
<dbReference type="PANTHER" id="PTHR43394">
    <property type="entry name" value="ATP-DEPENDENT PERMEASE MDL1, MITOCHONDRIAL"/>
    <property type="match status" value="1"/>
</dbReference>
<keyword evidence="5 7" id="KW-1133">Transmembrane helix</keyword>
<dbReference type="Gene3D" id="3.40.50.300">
    <property type="entry name" value="P-loop containing nucleotide triphosphate hydrolases"/>
    <property type="match status" value="1"/>
</dbReference>
<dbReference type="GO" id="GO:0005886">
    <property type="term" value="C:plasma membrane"/>
    <property type="evidence" value="ECO:0007669"/>
    <property type="project" value="UniProtKB-SubCell"/>
</dbReference>
<dbReference type="RefSeq" id="WP_091688578.1">
    <property type="nucleotide sequence ID" value="NZ_BAABFM010000010.1"/>
</dbReference>
<dbReference type="GO" id="GO:0015421">
    <property type="term" value="F:ABC-type oligopeptide transporter activity"/>
    <property type="evidence" value="ECO:0007669"/>
    <property type="project" value="TreeGrafter"/>
</dbReference>
<dbReference type="PROSITE" id="PS50929">
    <property type="entry name" value="ABC_TM1F"/>
    <property type="match status" value="1"/>
</dbReference>
<name>A0A1I5IJ54_9FIRM</name>
<keyword evidence="11" id="KW-1185">Reference proteome</keyword>
<feature type="domain" description="ABC transmembrane type-1" evidence="9">
    <location>
        <begin position="13"/>
        <end position="294"/>
    </location>
</feature>
<keyword evidence="6 7" id="KW-0472">Membrane</keyword>
<dbReference type="SMART" id="SM00382">
    <property type="entry name" value="AAA"/>
    <property type="match status" value="1"/>
</dbReference>
<feature type="transmembrane region" description="Helical" evidence="7">
    <location>
        <begin position="241"/>
        <end position="259"/>
    </location>
</feature>
<evidence type="ECO:0000313" key="10">
    <source>
        <dbReference type="EMBL" id="SFO60658.1"/>
    </source>
</evidence>
<dbReference type="Proteomes" id="UP000198806">
    <property type="component" value="Unassembled WGS sequence"/>
</dbReference>
<evidence type="ECO:0000256" key="5">
    <source>
        <dbReference type="ARBA" id="ARBA00022989"/>
    </source>
</evidence>
<dbReference type="InterPro" id="IPR036640">
    <property type="entry name" value="ABC1_TM_sf"/>
</dbReference>
<feature type="transmembrane region" description="Helical" evidence="7">
    <location>
        <begin position="151"/>
        <end position="170"/>
    </location>
</feature>
<dbReference type="SUPFAM" id="SSF90123">
    <property type="entry name" value="ABC transporter transmembrane region"/>
    <property type="match status" value="1"/>
</dbReference>
<comment type="subcellular location">
    <subcellularLocation>
        <location evidence="1">Cell membrane</location>
        <topology evidence="1">Multi-pass membrane protein</topology>
    </subcellularLocation>
</comment>
<keyword evidence="2 7" id="KW-0812">Transmembrane</keyword>
<evidence type="ECO:0000256" key="1">
    <source>
        <dbReference type="ARBA" id="ARBA00004651"/>
    </source>
</evidence>
<evidence type="ECO:0000256" key="7">
    <source>
        <dbReference type="SAM" id="Phobius"/>
    </source>
</evidence>
<dbReference type="Pfam" id="PF00005">
    <property type="entry name" value="ABC_tran"/>
    <property type="match status" value="1"/>
</dbReference>
<dbReference type="PROSITE" id="PS50893">
    <property type="entry name" value="ABC_TRANSPORTER_2"/>
    <property type="match status" value="1"/>
</dbReference>
<dbReference type="InterPro" id="IPR003439">
    <property type="entry name" value="ABC_transporter-like_ATP-bd"/>
</dbReference>
<organism evidence="10 11">
    <name type="scientific">Anaerocolumna aminovalerica</name>
    <dbReference type="NCBI Taxonomy" id="1527"/>
    <lineage>
        <taxon>Bacteria</taxon>
        <taxon>Bacillati</taxon>
        <taxon>Bacillota</taxon>
        <taxon>Clostridia</taxon>
        <taxon>Lachnospirales</taxon>
        <taxon>Lachnospiraceae</taxon>
        <taxon>Anaerocolumna</taxon>
    </lineage>
</organism>
<keyword evidence="3" id="KW-0547">Nucleotide-binding</keyword>
<feature type="transmembrane region" description="Helical" evidence="7">
    <location>
        <begin position="53"/>
        <end position="76"/>
    </location>
</feature>
<accession>A0A1I5IJ54</accession>
<dbReference type="PROSITE" id="PS00211">
    <property type="entry name" value="ABC_TRANSPORTER_1"/>
    <property type="match status" value="1"/>
</dbReference>
<evidence type="ECO:0000256" key="6">
    <source>
        <dbReference type="ARBA" id="ARBA00023136"/>
    </source>
</evidence>
<dbReference type="InterPro" id="IPR003593">
    <property type="entry name" value="AAA+_ATPase"/>
</dbReference>
<dbReference type="InterPro" id="IPR039421">
    <property type="entry name" value="Type_1_exporter"/>
</dbReference>
<protein>
    <submittedName>
        <fullName evidence="10">ATP-binding cassette, subfamily C</fullName>
    </submittedName>
</protein>
<dbReference type="AlphaFoldDB" id="A0A1I5IJ54"/>
<dbReference type="InterPro" id="IPR027417">
    <property type="entry name" value="P-loop_NTPase"/>
</dbReference>
<evidence type="ECO:0000313" key="11">
    <source>
        <dbReference type="Proteomes" id="UP000198806"/>
    </source>
</evidence>
<dbReference type="STRING" id="1527.SAMN04489757_14626"/>
<dbReference type="EMBL" id="FOWD01000046">
    <property type="protein sequence ID" value="SFO60658.1"/>
    <property type="molecule type" value="Genomic_DNA"/>
</dbReference>
<feature type="transmembrane region" description="Helical" evidence="7">
    <location>
        <begin position="123"/>
        <end position="145"/>
    </location>
</feature>
<dbReference type="InterPro" id="IPR017871">
    <property type="entry name" value="ABC_transporter-like_CS"/>
</dbReference>
<evidence type="ECO:0000259" key="9">
    <source>
        <dbReference type="PROSITE" id="PS50929"/>
    </source>
</evidence>
<dbReference type="SUPFAM" id="SSF52540">
    <property type="entry name" value="P-loop containing nucleoside triphosphate hydrolases"/>
    <property type="match status" value="1"/>
</dbReference>
<gene>
    <name evidence="10" type="ORF">SAMN04489757_14626</name>
</gene>
<proteinExistence type="predicted"/>
<dbReference type="GO" id="GO:0016887">
    <property type="term" value="F:ATP hydrolysis activity"/>
    <property type="evidence" value="ECO:0007669"/>
    <property type="project" value="InterPro"/>
</dbReference>